<dbReference type="Proteomes" id="UP000240357">
    <property type="component" value="Unassembled WGS sequence"/>
</dbReference>
<evidence type="ECO:0000313" key="1">
    <source>
        <dbReference type="EMBL" id="PSR56459.1"/>
    </source>
</evidence>
<reference evidence="1 2" key="1">
    <citation type="submission" date="2018-03" db="EMBL/GenBank/DDBJ databases">
        <title>Adhaeribacter sp. HMF7605 Genome sequencing and assembly.</title>
        <authorList>
            <person name="Kang H."/>
            <person name="Kang J."/>
            <person name="Cha I."/>
            <person name="Kim H."/>
            <person name="Joh K."/>
        </authorList>
    </citation>
    <scope>NUCLEOTIDE SEQUENCE [LARGE SCALE GENOMIC DNA]</scope>
    <source>
        <strain evidence="1 2">HMF7605</strain>
    </source>
</reference>
<keyword evidence="2" id="KW-1185">Reference proteome</keyword>
<sequence length="76" mass="9012">MRYCKQICHRCGAEADSLRASWFNIHMLCQNCRAEEAAHPLFDHARRMEFAKTQTGNYRFEGIGLPEDLQRKYYAR</sequence>
<dbReference type="EMBL" id="PYFT01000001">
    <property type="protein sequence ID" value="PSR56459.1"/>
    <property type="molecule type" value="Genomic_DNA"/>
</dbReference>
<name>A0A2T2YLU2_9BACT</name>
<proteinExistence type="predicted"/>
<accession>A0A2T2YLU2</accession>
<dbReference type="AlphaFoldDB" id="A0A2T2YLU2"/>
<dbReference type="RefSeq" id="WP_146153667.1">
    <property type="nucleotide sequence ID" value="NZ_PYFT01000001.1"/>
</dbReference>
<evidence type="ECO:0000313" key="2">
    <source>
        <dbReference type="Proteomes" id="UP000240357"/>
    </source>
</evidence>
<comment type="caution">
    <text evidence="1">The sequence shown here is derived from an EMBL/GenBank/DDBJ whole genome shotgun (WGS) entry which is preliminary data.</text>
</comment>
<gene>
    <name evidence="1" type="ORF">AHMF7605_24660</name>
</gene>
<protein>
    <submittedName>
        <fullName evidence="1">Uncharacterized protein</fullName>
    </submittedName>
</protein>
<organism evidence="1 2">
    <name type="scientific">Adhaeribacter arboris</name>
    <dbReference type="NCBI Taxonomy" id="2072846"/>
    <lineage>
        <taxon>Bacteria</taxon>
        <taxon>Pseudomonadati</taxon>
        <taxon>Bacteroidota</taxon>
        <taxon>Cytophagia</taxon>
        <taxon>Cytophagales</taxon>
        <taxon>Hymenobacteraceae</taxon>
        <taxon>Adhaeribacter</taxon>
    </lineage>
</organism>